<feature type="active site" evidence="3">
    <location>
        <position position="190"/>
    </location>
</feature>
<gene>
    <name evidence="5" type="ORF">JAAARDRAFT_67935</name>
</gene>
<dbReference type="STRING" id="933084.A0A067QCT5"/>
<dbReference type="OrthoDB" id="2152029at2759"/>
<dbReference type="SUPFAM" id="SSF53474">
    <property type="entry name" value="alpha/beta-Hydrolases"/>
    <property type="match status" value="1"/>
</dbReference>
<dbReference type="InParanoid" id="A0A067QCT5"/>
<dbReference type="PROSITE" id="PS01174">
    <property type="entry name" value="LIPASE_GDXG_SER"/>
    <property type="match status" value="1"/>
</dbReference>
<evidence type="ECO:0000256" key="3">
    <source>
        <dbReference type="PROSITE-ProRule" id="PRU10038"/>
    </source>
</evidence>
<dbReference type="PANTHER" id="PTHR48081">
    <property type="entry name" value="AB HYDROLASE SUPERFAMILY PROTEIN C4A8.06C"/>
    <property type="match status" value="1"/>
</dbReference>
<dbReference type="InterPro" id="IPR013094">
    <property type="entry name" value="AB_hydrolase_3"/>
</dbReference>
<evidence type="ECO:0000259" key="4">
    <source>
        <dbReference type="Pfam" id="PF07859"/>
    </source>
</evidence>
<evidence type="ECO:0000256" key="1">
    <source>
        <dbReference type="ARBA" id="ARBA00010515"/>
    </source>
</evidence>
<dbReference type="InterPro" id="IPR029058">
    <property type="entry name" value="AB_hydrolase_fold"/>
</dbReference>
<dbReference type="InterPro" id="IPR033140">
    <property type="entry name" value="Lipase_GDXG_put_SER_AS"/>
</dbReference>
<dbReference type="Proteomes" id="UP000027265">
    <property type="component" value="Unassembled WGS sequence"/>
</dbReference>
<name>A0A067QCT5_9AGAM</name>
<evidence type="ECO:0000256" key="2">
    <source>
        <dbReference type="ARBA" id="ARBA00022801"/>
    </source>
</evidence>
<organism evidence="5 6">
    <name type="scientific">Jaapia argillacea MUCL 33604</name>
    <dbReference type="NCBI Taxonomy" id="933084"/>
    <lineage>
        <taxon>Eukaryota</taxon>
        <taxon>Fungi</taxon>
        <taxon>Dikarya</taxon>
        <taxon>Basidiomycota</taxon>
        <taxon>Agaricomycotina</taxon>
        <taxon>Agaricomycetes</taxon>
        <taxon>Agaricomycetidae</taxon>
        <taxon>Jaapiales</taxon>
        <taxon>Jaapiaceae</taxon>
        <taxon>Jaapia</taxon>
    </lineage>
</organism>
<proteinExistence type="inferred from homology"/>
<dbReference type="Pfam" id="PF07859">
    <property type="entry name" value="Abhydrolase_3"/>
    <property type="match status" value="1"/>
</dbReference>
<dbReference type="InterPro" id="IPR050300">
    <property type="entry name" value="GDXG_lipolytic_enzyme"/>
</dbReference>
<accession>A0A067QCT5</accession>
<dbReference type="GO" id="GO:0016787">
    <property type="term" value="F:hydrolase activity"/>
    <property type="evidence" value="ECO:0007669"/>
    <property type="project" value="UniProtKB-KW"/>
</dbReference>
<dbReference type="EMBL" id="KL197714">
    <property type="protein sequence ID" value="KDQ60391.1"/>
    <property type="molecule type" value="Genomic_DNA"/>
</dbReference>
<keyword evidence="2" id="KW-0378">Hydrolase</keyword>
<dbReference type="PANTHER" id="PTHR48081:SF31">
    <property type="entry name" value="STERYL ACETYL HYDROLASE MUG81-RELATED"/>
    <property type="match status" value="1"/>
</dbReference>
<evidence type="ECO:0000313" key="6">
    <source>
        <dbReference type="Proteomes" id="UP000027265"/>
    </source>
</evidence>
<protein>
    <recommendedName>
        <fullName evidence="4">Alpha/beta hydrolase fold-3 domain-containing protein</fullName>
    </recommendedName>
</protein>
<dbReference type="AlphaFoldDB" id="A0A067QCT5"/>
<reference evidence="6" key="1">
    <citation type="journal article" date="2014" name="Proc. Natl. Acad. Sci. U.S.A.">
        <title>Extensive sampling of basidiomycete genomes demonstrates inadequacy of the white-rot/brown-rot paradigm for wood decay fungi.</title>
        <authorList>
            <person name="Riley R."/>
            <person name="Salamov A.A."/>
            <person name="Brown D.W."/>
            <person name="Nagy L.G."/>
            <person name="Floudas D."/>
            <person name="Held B.W."/>
            <person name="Levasseur A."/>
            <person name="Lombard V."/>
            <person name="Morin E."/>
            <person name="Otillar R."/>
            <person name="Lindquist E.A."/>
            <person name="Sun H."/>
            <person name="LaButti K.M."/>
            <person name="Schmutz J."/>
            <person name="Jabbour D."/>
            <person name="Luo H."/>
            <person name="Baker S.E."/>
            <person name="Pisabarro A.G."/>
            <person name="Walton J.D."/>
            <person name="Blanchette R.A."/>
            <person name="Henrissat B."/>
            <person name="Martin F."/>
            <person name="Cullen D."/>
            <person name="Hibbett D.S."/>
            <person name="Grigoriev I.V."/>
        </authorList>
    </citation>
    <scope>NUCLEOTIDE SEQUENCE [LARGE SCALE GENOMIC DNA]</scope>
    <source>
        <strain evidence="6">MUCL 33604</strain>
    </source>
</reference>
<sequence>MSLTPPFSPSEKVALAAPLLVLFGKILFTAIIAPFRGQSGAPTYYKHVYYAVLRGSSEGPSVRQLQYIRPPTDEAYATWCQLNEIKPRTEVLVDGTKAHWLGDKYADNVLVYFHGGGFVLPATEAYFQFLWETIQKVKWEGREVAVLLLSYDLAPGAQYPRQLQQAVTLLHHLIHNLHKDPSNIILAGDSAGGNLTLAILSHIIHPHPSSSIPELRLSKPLRGAILISPWVSFSTTAHSFTRNYYRDGFPPAAVTSWSSQFLGSSPTDPYNEPSSALPGWWQPLAQKEVINEVLIVSGEQEMLVDDIRDFTTRFKKDLGGGTGPVVVQDFVVEGEAHAQPITELEMGYKEPGKESMIVREWICSRLEPLW</sequence>
<keyword evidence="6" id="KW-1185">Reference proteome</keyword>
<comment type="similarity">
    <text evidence="1">Belongs to the 'GDXG' lipolytic enzyme family.</text>
</comment>
<dbReference type="HOGENOM" id="CLU_042179_3_0_1"/>
<evidence type="ECO:0000313" key="5">
    <source>
        <dbReference type="EMBL" id="KDQ60391.1"/>
    </source>
</evidence>
<feature type="domain" description="Alpha/beta hydrolase fold-3" evidence="4">
    <location>
        <begin position="110"/>
        <end position="316"/>
    </location>
</feature>
<dbReference type="FunCoup" id="A0A067QCT5">
    <property type="interactions" value="20"/>
</dbReference>
<dbReference type="Gene3D" id="3.40.50.1820">
    <property type="entry name" value="alpha/beta hydrolase"/>
    <property type="match status" value="1"/>
</dbReference>